<dbReference type="InterPro" id="IPR050491">
    <property type="entry name" value="AmpC-like"/>
</dbReference>
<accession>A0A4T2CAK6</accession>
<dbReference type="Gene3D" id="3.40.710.10">
    <property type="entry name" value="DD-peptidase/beta-lactamase superfamily"/>
    <property type="match status" value="1"/>
</dbReference>
<dbReference type="Pfam" id="PF00144">
    <property type="entry name" value="Beta-lactamase"/>
    <property type="match status" value="1"/>
</dbReference>
<evidence type="ECO:0000313" key="3">
    <source>
        <dbReference type="EMBL" id="TIH40692.1"/>
    </source>
</evidence>
<dbReference type="EMBL" id="QYRT01000002">
    <property type="protein sequence ID" value="TIH40692.1"/>
    <property type="molecule type" value="Genomic_DNA"/>
</dbReference>
<dbReference type="AlphaFoldDB" id="A0A4T2CAK6"/>
<comment type="caution">
    <text evidence="3">The sequence shown here is derived from an EMBL/GenBank/DDBJ whole genome shotgun (WGS) entry which is preliminary data.</text>
</comment>
<evidence type="ECO:0000259" key="2">
    <source>
        <dbReference type="Pfam" id="PF00144"/>
    </source>
</evidence>
<dbReference type="GO" id="GO:0016787">
    <property type="term" value="F:hydrolase activity"/>
    <property type="evidence" value="ECO:0007669"/>
    <property type="project" value="UniProtKB-KW"/>
</dbReference>
<feature type="compositionally biased region" description="Basic and acidic residues" evidence="1">
    <location>
        <begin position="1"/>
        <end position="20"/>
    </location>
</feature>
<proteinExistence type="predicted"/>
<feature type="domain" description="Beta-lactamase-related" evidence="2">
    <location>
        <begin position="54"/>
        <end position="395"/>
    </location>
</feature>
<keyword evidence="3" id="KW-0378">Hydrolase</keyword>
<gene>
    <name evidence="3" type="ORF">D4765_01540</name>
</gene>
<dbReference type="Proteomes" id="UP000306192">
    <property type="component" value="Unassembled WGS sequence"/>
</dbReference>
<name>A0A4T2CAK6_9MICO</name>
<organism evidence="3 4">
    <name type="scientific">Subtercola vilae</name>
    <dbReference type="NCBI Taxonomy" id="2056433"/>
    <lineage>
        <taxon>Bacteria</taxon>
        <taxon>Bacillati</taxon>
        <taxon>Actinomycetota</taxon>
        <taxon>Actinomycetes</taxon>
        <taxon>Micrococcales</taxon>
        <taxon>Microbacteriaceae</taxon>
        <taxon>Subtercola</taxon>
    </lineage>
</organism>
<protein>
    <submittedName>
        <fullName evidence="3">Class A beta-lactamase-related serine hydrolase</fullName>
    </submittedName>
</protein>
<dbReference type="InterPro" id="IPR001466">
    <property type="entry name" value="Beta-lactam-related"/>
</dbReference>
<dbReference type="PANTHER" id="PTHR46825:SF9">
    <property type="entry name" value="BETA-LACTAMASE-RELATED DOMAIN-CONTAINING PROTEIN"/>
    <property type="match status" value="1"/>
</dbReference>
<feature type="region of interest" description="Disordered" evidence="1">
    <location>
        <begin position="1"/>
        <end position="30"/>
    </location>
</feature>
<evidence type="ECO:0000256" key="1">
    <source>
        <dbReference type="SAM" id="MobiDB-lite"/>
    </source>
</evidence>
<dbReference type="SUPFAM" id="SSF56601">
    <property type="entry name" value="beta-lactamase/transpeptidase-like"/>
    <property type="match status" value="1"/>
</dbReference>
<sequence>MAEDGRDLSRLRRVPGEDRPRHSRGDHRPRVVSELPRSVQSRLATWFDDGSVVAPSVNYAVFDRSGVLFAHGRGEFQLDGHRRAPGADTVYRIASMSKSFLAAAILVLEEQGLLSLSDRVGIHLPEFADPVDRFGAPLPVTLEMLLSNASGLPEDNGWADDELALSRDDFVAIVAEGLRFAGVPGDGYQYSNIGFWMLGVVVENVTGQPFAEFARDALLTPLGLNDTHYDADAYPSGENAPFLAHGYSTFDEGVTWNERPVVGTGIGGCAASMFSTVGDIARWSAWLSSAFDTPGALTNRDNILSRASRRRMQRAHTATPAPVDRPHGEHIEGAGYGLGLNIEHDRRFGVIAQHSGGLPGWSSNMRWHTESGLGVVVFANANGAKPSAAAAAMLRFVLESLDVPAQQITLWPETLHAAAAIDAALRGSGRMADAATGPGVIFSRNLLSDVPSEVRDARLAASIAEIGGLAGDAETQGLEQRMLWSVSPAHLAWSIRGRSGSLECRVELTPTAPPMVQRLEVVVAVATPSAAASRDENPSVQKHYVPLSPERETAERLL</sequence>
<keyword evidence="4" id="KW-1185">Reference proteome</keyword>
<reference evidence="3 4" key="1">
    <citation type="journal article" date="2019" name="Microorganisms">
        <title>Systematic Affiliation and Genome Analysis of Subtercola vilae DB165(T) with Particular Emphasis on Cold Adaptation of an Isolate from a High-Altitude Cold Volcano Lake.</title>
        <authorList>
            <person name="Villalobos A.S."/>
            <person name="Wiese J."/>
            <person name="Imhoff J.F."/>
            <person name="Dorador C."/>
            <person name="Keller A."/>
            <person name="Hentschel U."/>
        </authorList>
    </citation>
    <scope>NUCLEOTIDE SEQUENCE [LARGE SCALE GENOMIC DNA]</scope>
    <source>
        <strain evidence="3 4">DB165</strain>
    </source>
</reference>
<dbReference type="PANTHER" id="PTHR46825">
    <property type="entry name" value="D-ALANYL-D-ALANINE-CARBOXYPEPTIDASE/ENDOPEPTIDASE AMPH"/>
    <property type="match status" value="1"/>
</dbReference>
<evidence type="ECO:0000313" key="4">
    <source>
        <dbReference type="Proteomes" id="UP000306192"/>
    </source>
</evidence>
<dbReference type="InterPro" id="IPR012338">
    <property type="entry name" value="Beta-lactam/transpept-like"/>
</dbReference>